<dbReference type="AlphaFoldDB" id="A0A1H1L202"/>
<dbReference type="InterPro" id="IPR054207">
    <property type="entry name" value="DUF6913"/>
</dbReference>
<accession>A0A1H1L202</accession>
<sequence length="223" mass="26149">MIYYFSYPSRYCVITSNLTKCTKLLNSNIYRRSRPVNCFYVCINYIHLRHLIEVMISSKLKRFFYAKKIRKVLKNKPLLDIESLDKIGFITDAESFKNNDEFLNLHKQLEHKKADLKIVVCGSGIDLDRLQVEVLDPKEVTFSGEFKSAGIQNFIQEHYDFIICYFSENNLLGSLLAAEAYGRVKIGNKPDDYGIYDVEINSGNKEEFLEEVIKYYRIFKKKN</sequence>
<evidence type="ECO:0008006" key="3">
    <source>
        <dbReference type="Google" id="ProtNLM"/>
    </source>
</evidence>
<gene>
    <name evidence="1" type="ORF">SAMN04488552_0456</name>
</gene>
<proteinExistence type="predicted"/>
<organism evidence="1 2">
    <name type="scientific">Christiangramia echinicola</name>
    <dbReference type="NCBI Taxonomy" id="279359"/>
    <lineage>
        <taxon>Bacteria</taxon>
        <taxon>Pseudomonadati</taxon>
        <taxon>Bacteroidota</taxon>
        <taxon>Flavobacteriia</taxon>
        <taxon>Flavobacteriales</taxon>
        <taxon>Flavobacteriaceae</taxon>
        <taxon>Christiangramia</taxon>
    </lineage>
</organism>
<dbReference type="Pfam" id="PF21857">
    <property type="entry name" value="DUF6913"/>
    <property type="match status" value="1"/>
</dbReference>
<dbReference type="EMBL" id="LT629745">
    <property type="protein sequence ID" value="SDR67939.1"/>
    <property type="molecule type" value="Genomic_DNA"/>
</dbReference>
<dbReference type="STRING" id="1250231.SAMN04488552_0456"/>
<reference evidence="1 2" key="1">
    <citation type="submission" date="2016-10" db="EMBL/GenBank/DDBJ databases">
        <authorList>
            <person name="Varghese N."/>
            <person name="Submissions S."/>
        </authorList>
    </citation>
    <scope>NUCLEOTIDE SEQUENCE [LARGE SCALE GENOMIC DNA]</scope>
    <source>
        <strain evidence="1 2">Mar_2010_102</strain>
    </source>
</reference>
<dbReference type="Proteomes" id="UP000198858">
    <property type="component" value="Chromosome I"/>
</dbReference>
<evidence type="ECO:0000313" key="2">
    <source>
        <dbReference type="Proteomes" id="UP000198858"/>
    </source>
</evidence>
<name>A0A1H1L202_9FLAO</name>
<protein>
    <recommendedName>
        <fullName evidence="3">Glycosyl transferases group 1</fullName>
    </recommendedName>
</protein>
<keyword evidence="2" id="KW-1185">Reference proteome</keyword>
<evidence type="ECO:0000313" key="1">
    <source>
        <dbReference type="EMBL" id="SDR67939.1"/>
    </source>
</evidence>